<dbReference type="AlphaFoldDB" id="A0A0F8Y2M4"/>
<name>A0A0F8Y2M4_9ZZZZ</name>
<evidence type="ECO:0000259" key="2">
    <source>
        <dbReference type="PROSITE" id="PS50175"/>
    </source>
</evidence>
<comment type="caution">
    <text evidence="3">The sequence shown here is derived from an EMBL/GenBank/DDBJ whole genome shotgun (WGS) entry which is preliminary data.</text>
</comment>
<feature type="non-terminal residue" evidence="3">
    <location>
        <position position="147"/>
    </location>
</feature>
<dbReference type="SUPFAM" id="SSF50630">
    <property type="entry name" value="Acid proteases"/>
    <property type="match status" value="1"/>
</dbReference>
<dbReference type="InterPro" id="IPR001995">
    <property type="entry name" value="Peptidase_A2_cat"/>
</dbReference>
<gene>
    <name evidence="3" type="ORF">LCGC14_1435720</name>
</gene>
<dbReference type="EMBL" id="LAZR01070319">
    <property type="protein sequence ID" value="KKK42596.1"/>
    <property type="molecule type" value="Genomic_DNA"/>
</dbReference>
<dbReference type="InterPro" id="IPR021109">
    <property type="entry name" value="Peptidase_aspartic_dom_sf"/>
</dbReference>
<accession>A0A0F8Y2M4</accession>
<organism evidence="3">
    <name type="scientific">marine sediment metagenome</name>
    <dbReference type="NCBI Taxonomy" id="412755"/>
    <lineage>
        <taxon>unclassified sequences</taxon>
        <taxon>metagenomes</taxon>
        <taxon>ecological metagenomes</taxon>
    </lineage>
</organism>
<dbReference type="PROSITE" id="PS50175">
    <property type="entry name" value="ASP_PROT_RETROV"/>
    <property type="match status" value="1"/>
</dbReference>
<dbReference type="GO" id="GO:0004190">
    <property type="term" value="F:aspartic-type endopeptidase activity"/>
    <property type="evidence" value="ECO:0007669"/>
    <property type="project" value="InterPro"/>
</dbReference>
<evidence type="ECO:0000256" key="1">
    <source>
        <dbReference type="ARBA" id="ARBA00022801"/>
    </source>
</evidence>
<sequence>MKINARLTPDGAFIPAILTCREFSLFRYVYFLIDTGSAISALSSKDLGGNIDYSGFEKKSEAAIGVGGSLECYLIHRVKLVIFTVEQKWMELNTFDSMCLLPPSIDNLTYGRIYLPSIISRDILGLKLDLFYLKDTGLYQIGDVVFS</sequence>
<protein>
    <recommendedName>
        <fullName evidence="2">Peptidase A2 domain-containing protein</fullName>
    </recommendedName>
</protein>
<proteinExistence type="predicted"/>
<feature type="domain" description="Peptidase A2" evidence="2">
    <location>
        <begin position="29"/>
        <end position="123"/>
    </location>
</feature>
<evidence type="ECO:0000313" key="3">
    <source>
        <dbReference type="EMBL" id="KKK42596.1"/>
    </source>
</evidence>
<reference evidence="3" key="1">
    <citation type="journal article" date="2015" name="Nature">
        <title>Complex archaea that bridge the gap between prokaryotes and eukaryotes.</title>
        <authorList>
            <person name="Spang A."/>
            <person name="Saw J.H."/>
            <person name="Jorgensen S.L."/>
            <person name="Zaremba-Niedzwiedzka K."/>
            <person name="Martijn J."/>
            <person name="Lind A.E."/>
            <person name="van Eijk R."/>
            <person name="Schleper C."/>
            <person name="Guy L."/>
            <person name="Ettema T.J."/>
        </authorList>
    </citation>
    <scope>NUCLEOTIDE SEQUENCE</scope>
</reference>
<keyword evidence="1" id="KW-0378">Hydrolase</keyword>
<dbReference type="GO" id="GO:0006508">
    <property type="term" value="P:proteolysis"/>
    <property type="evidence" value="ECO:0007669"/>
    <property type="project" value="InterPro"/>
</dbReference>